<feature type="domain" description="HTH cro/C1-type" evidence="1">
    <location>
        <begin position="29"/>
        <end position="82"/>
    </location>
</feature>
<dbReference type="Proteomes" id="UP000001116">
    <property type="component" value="Plasmid pKRAD02"/>
</dbReference>
<accession>A6WH74</accession>
<dbReference type="SUPFAM" id="SSF47413">
    <property type="entry name" value="lambda repressor-like DNA-binding domains"/>
    <property type="match status" value="1"/>
</dbReference>
<dbReference type="InterPro" id="IPR010982">
    <property type="entry name" value="Lambda_DNA-bd_dom_sf"/>
</dbReference>
<dbReference type="Gene3D" id="1.10.260.40">
    <property type="entry name" value="lambda repressor-like DNA-binding domains"/>
    <property type="match status" value="1"/>
</dbReference>
<dbReference type="OrthoDB" id="2064916at2"/>
<protein>
    <submittedName>
        <fullName evidence="2">Helix-turn-helix domain protein</fullName>
    </submittedName>
</protein>
<dbReference type="KEGG" id="kra:Krad_4705"/>
<organism evidence="2 3">
    <name type="scientific">Kineococcus radiotolerans (strain ATCC BAA-149 / DSM 14245 / SRS30216)</name>
    <dbReference type="NCBI Taxonomy" id="266940"/>
    <lineage>
        <taxon>Bacteria</taxon>
        <taxon>Bacillati</taxon>
        <taxon>Actinomycetota</taxon>
        <taxon>Actinomycetes</taxon>
        <taxon>Kineosporiales</taxon>
        <taxon>Kineosporiaceae</taxon>
        <taxon>Kineococcus</taxon>
    </lineage>
</organism>
<dbReference type="eggNOG" id="COG1813">
    <property type="taxonomic scope" value="Bacteria"/>
</dbReference>
<evidence type="ECO:0000313" key="2">
    <source>
        <dbReference type="EMBL" id="ABS06163.1"/>
    </source>
</evidence>
<dbReference type="InterPro" id="IPR001387">
    <property type="entry name" value="Cro/C1-type_HTH"/>
</dbReference>
<dbReference type="PROSITE" id="PS50943">
    <property type="entry name" value="HTH_CROC1"/>
    <property type="match status" value="1"/>
</dbReference>
<dbReference type="GO" id="GO:0003677">
    <property type="term" value="F:DNA binding"/>
    <property type="evidence" value="ECO:0007669"/>
    <property type="project" value="InterPro"/>
</dbReference>
<proteinExistence type="predicted"/>
<dbReference type="CDD" id="cd00093">
    <property type="entry name" value="HTH_XRE"/>
    <property type="match status" value="1"/>
</dbReference>
<dbReference type="SMART" id="SM00530">
    <property type="entry name" value="HTH_XRE"/>
    <property type="match status" value="1"/>
</dbReference>
<keyword evidence="2" id="KW-0614">Plasmid</keyword>
<dbReference type="HOGENOM" id="CLU_2508305_0_0_11"/>
<dbReference type="Pfam" id="PF01381">
    <property type="entry name" value="HTH_3"/>
    <property type="match status" value="1"/>
</dbReference>
<evidence type="ECO:0000313" key="3">
    <source>
        <dbReference type="Proteomes" id="UP000001116"/>
    </source>
</evidence>
<name>A6WH74_KINRD</name>
<gene>
    <name evidence="2" type="ordered locus">Krad_4705</name>
</gene>
<sequence length="85" mass="9139">MPSSVQTSPEAATSAEGPVRLRWDGIAARRAREGAGLSRETVAQYTGQSAGMLRRYERCEVQPRIDVAARMAAAYGVPLTDLMTA</sequence>
<keyword evidence="3" id="KW-1185">Reference proteome</keyword>
<dbReference type="EMBL" id="CP000752">
    <property type="protein sequence ID" value="ABS06163.1"/>
    <property type="molecule type" value="Genomic_DNA"/>
</dbReference>
<dbReference type="AlphaFoldDB" id="A6WH74"/>
<dbReference type="RefSeq" id="WP_011979469.1">
    <property type="nucleotide sequence ID" value="NC_009660.1"/>
</dbReference>
<evidence type="ECO:0000259" key="1">
    <source>
        <dbReference type="PROSITE" id="PS50943"/>
    </source>
</evidence>
<geneLocation type="plasmid" evidence="2 3">
    <name>pKRAD02</name>
</geneLocation>
<reference evidence="3" key="1">
    <citation type="journal article" date="2008" name="PLoS ONE">
        <title>Survival in nuclear waste, extreme resistance, and potential applications gleaned from the genome sequence of Kineococcus radiotolerans SRS30216.</title>
        <authorList>
            <person name="Bagwell C.E."/>
            <person name="Bhat S."/>
            <person name="Hawkins G.M."/>
            <person name="Smith B.W."/>
            <person name="Biswas T."/>
            <person name="Hoover T.R."/>
            <person name="Saunders E."/>
            <person name="Han C.S."/>
            <person name="Tsodikov O.V."/>
            <person name="Shimkets L.J."/>
        </authorList>
    </citation>
    <scope>NUCLEOTIDE SEQUENCE [LARGE SCALE GENOMIC DNA]</scope>
    <source>
        <strain evidence="3">ATCC BAA-149 / DSM 14245 / SRS30216</strain>
    </source>
</reference>